<dbReference type="EMBL" id="DYUD01000009">
    <property type="protein sequence ID" value="HJG88247.1"/>
    <property type="molecule type" value="Genomic_DNA"/>
</dbReference>
<gene>
    <name evidence="3" type="ORF">K8U91_02050</name>
</gene>
<organism evidence="3 4">
    <name type="scientific">Barnesiella viscericola</name>
    <dbReference type="NCBI Taxonomy" id="397865"/>
    <lineage>
        <taxon>Bacteria</taxon>
        <taxon>Pseudomonadati</taxon>
        <taxon>Bacteroidota</taxon>
        <taxon>Bacteroidia</taxon>
        <taxon>Bacteroidales</taxon>
        <taxon>Barnesiellaceae</taxon>
        <taxon>Barnesiella</taxon>
    </lineage>
</organism>
<dbReference type="Pfam" id="PF01757">
    <property type="entry name" value="Acyl_transf_3"/>
    <property type="match status" value="1"/>
</dbReference>
<feature type="transmembrane region" description="Helical" evidence="1">
    <location>
        <begin position="311"/>
        <end position="333"/>
    </location>
</feature>
<feature type="transmembrane region" description="Helical" evidence="1">
    <location>
        <begin position="151"/>
        <end position="167"/>
    </location>
</feature>
<keyword evidence="1" id="KW-0812">Transmembrane</keyword>
<keyword evidence="1" id="KW-0472">Membrane</keyword>
<feature type="transmembrane region" description="Helical" evidence="1">
    <location>
        <begin position="35"/>
        <end position="54"/>
    </location>
</feature>
<dbReference type="InterPro" id="IPR052734">
    <property type="entry name" value="Nod_factor_acetyltransferase"/>
</dbReference>
<evidence type="ECO:0000313" key="3">
    <source>
        <dbReference type="EMBL" id="HJG88247.1"/>
    </source>
</evidence>
<name>A0A921MQB7_9BACT</name>
<feature type="domain" description="Acyltransferase 3" evidence="2">
    <location>
        <begin position="8"/>
        <end position="330"/>
    </location>
</feature>
<dbReference type="PANTHER" id="PTHR37312">
    <property type="entry name" value="MEMBRANE-BOUND ACYLTRANSFERASE YKRP-RELATED"/>
    <property type="match status" value="1"/>
</dbReference>
<keyword evidence="1" id="KW-1133">Transmembrane helix</keyword>
<keyword evidence="3" id="KW-0012">Acyltransferase</keyword>
<protein>
    <submittedName>
        <fullName evidence="3">Acyltransferase family protein</fullName>
    </submittedName>
</protein>
<feature type="transmembrane region" description="Helical" evidence="1">
    <location>
        <begin position="173"/>
        <end position="193"/>
    </location>
</feature>
<feature type="transmembrane region" description="Helical" evidence="1">
    <location>
        <begin position="12"/>
        <end position="29"/>
    </location>
</feature>
<dbReference type="InterPro" id="IPR002656">
    <property type="entry name" value="Acyl_transf_3_dom"/>
</dbReference>
<dbReference type="AlphaFoldDB" id="A0A921MQB7"/>
<sequence>MLEKKRILWIDYTKTICIYFVLLGHAHTTQPLTDFIYAFHMPLFFFLSGTLFSFEKHPTFKEFALKRFKRIIVPYLWINLITYIFWLFVGRNFGMDSSHETVWYDSLLSTLLGIGKIEHNPPMWFFLCLYTLEIIYYIIFKPLKNNARKTIIVLFVIACLGYINYRFNPFPLPFYLGPALVGMVFYGIGNVAAHHIKEFYTIKPVHIVILLFSFLILLFVSQKNGYVIMSYNNYQNYLLFFVSSLAGIGTFVIIGNWLSIKPFSKKFITYVSQNTLLINSFHLLVFSILKGIMVFVLHIPLESLYGHNATAILFAAVSLVLCLPVAYIINRYFPFIVGKKKSPLRG</sequence>
<evidence type="ECO:0000259" key="2">
    <source>
        <dbReference type="Pfam" id="PF01757"/>
    </source>
</evidence>
<reference evidence="3" key="2">
    <citation type="submission" date="2021-09" db="EMBL/GenBank/DDBJ databases">
        <authorList>
            <person name="Gilroy R."/>
        </authorList>
    </citation>
    <scope>NUCLEOTIDE SEQUENCE</scope>
    <source>
        <strain evidence="3">CHK121-7720</strain>
    </source>
</reference>
<dbReference type="RefSeq" id="WP_273305315.1">
    <property type="nucleotide sequence ID" value="NZ_DYUD01000009.1"/>
</dbReference>
<evidence type="ECO:0000313" key="4">
    <source>
        <dbReference type="Proteomes" id="UP000757103"/>
    </source>
</evidence>
<dbReference type="PANTHER" id="PTHR37312:SF1">
    <property type="entry name" value="MEMBRANE-BOUND ACYLTRANSFERASE YKRP-RELATED"/>
    <property type="match status" value="1"/>
</dbReference>
<feature type="transmembrane region" description="Helical" evidence="1">
    <location>
        <begin position="276"/>
        <end position="299"/>
    </location>
</feature>
<feature type="transmembrane region" description="Helical" evidence="1">
    <location>
        <begin position="122"/>
        <end position="139"/>
    </location>
</feature>
<dbReference type="Proteomes" id="UP000757103">
    <property type="component" value="Unassembled WGS sequence"/>
</dbReference>
<proteinExistence type="predicted"/>
<accession>A0A921MQB7</accession>
<feature type="transmembrane region" description="Helical" evidence="1">
    <location>
        <begin position="205"/>
        <end position="222"/>
    </location>
</feature>
<dbReference type="GO" id="GO:0016747">
    <property type="term" value="F:acyltransferase activity, transferring groups other than amino-acyl groups"/>
    <property type="evidence" value="ECO:0007669"/>
    <property type="project" value="InterPro"/>
</dbReference>
<reference evidence="3" key="1">
    <citation type="journal article" date="2021" name="PeerJ">
        <title>Extensive microbial diversity within the chicken gut microbiome revealed by metagenomics and culture.</title>
        <authorList>
            <person name="Gilroy R."/>
            <person name="Ravi A."/>
            <person name="Getino M."/>
            <person name="Pursley I."/>
            <person name="Horton D.L."/>
            <person name="Alikhan N.F."/>
            <person name="Baker D."/>
            <person name="Gharbi K."/>
            <person name="Hall N."/>
            <person name="Watson M."/>
            <person name="Adriaenssens E.M."/>
            <person name="Foster-Nyarko E."/>
            <person name="Jarju S."/>
            <person name="Secka A."/>
            <person name="Antonio M."/>
            <person name="Oren A."/>
            <person name="Chaudhuri R.R."/>
            <person name="La Ragione R."/>
            <person name="Hildebrand F."/>
            <person name="Pallen M.J."/>
        </authorList>
    </citation>
    <scope>NUCLEOTIDE SEQUENCE</scope>
    <source>
        <strain evidence="3">CHK121-7720</strain>
    </source>
</reference>
<evidence type="ECO:0000256" key="1">
    <source>
        <dbReference type="SAM" id="Phobius"/>
    </source>
</evidence>
<feature type="transmembrane region" description="Helical" evidence="1">
    <location>
        <begin position="234"/>
        <end position="255"/>
    </location>
</feature>
<feature type="transmembrane region" description="Helical" evidence="1">
    <location>
        <begin position="75"/>
        <end position="94"/>
    </location>
</feature>
<comment type="caution">
    <text evidence="3">The sequence shown here is derived from an EMBL/GenBank/DDBJ whole genome shotgun (WGS) entry which is preliminary data.</text>
</comment>
<keyword evidence="3" id="KW-0808">Transferase</keyword>